<evidence type="ECO:0000259" key="14">
    <source>
        <dbReference type="Pfam" id="PF07715"/>
    </source>
</evidence>
<proteinExistence type="inferred from homology"/>
<keyword evidence="6 11" id="KW-0798">TonB box</keyword>
<feature type="domain" description="TonB-dependent receptor plug" evidence="14">
    <location>
        <begin position="72"/>
        <end position="171"/>
    </location>
</feature>
<evidence type="ECO:0000256" key="9">
    <source>
        <dbReference type="ARBA" id="ARBA00023237"/>
    </source>
</evidence>
<comment type="caution">
    <text evidence="15">The sequence shown here is derived from an EMBL/GenBank/DDBJ whole genome shotgun (WGS) entry which is preliminary data.</text>
</comment>
<keyword evidence="7 10" id="KW-0472">Membrane</keyword>
<evidence type="ECO:0000259" key="13">
    <source>
        <dbReference type="Pfam" id="PF00593"/>
    </source>
</evidence>
<keyword evidence="12" id="KW-0732">Signal</keyword>
<feature type="chain" id="PRO_5045218519" evidence="12">
    <location>
        <begin position="25"/>
        <end position="714"/>
    </location>
</feature>
<keyword evidence="3 10" id="KW-0813">Transport</keyword>
<dbReference type="NCBIfam" id="TIGR01783">
    <property type="entry name" value="TonB-siderophor"/>
    <property type="match status" value="1"/>
</dbReference>
<dbReference type="Proteomes" id="UP001548713">
    <property type="component" value="Unassembled WGS sequence"/>
</dbReference>
<dbReference type="InterPro" id="IPR037066">
    <property type="entry name" value="Plug_dom_sf"/>
</dbReference>
<evidence type="ECO:0000256" key="6">
    <source>
        <dbReference type="ARBA" id="ARBA00023077"/>
    </source>
</evidence>
<feature type="domain" description="TonB-dependent receptor-like beta-barrel" evidence="13">
    <location>
        <begin position="272"/>
        <end position="683"/>
    </location>
</feature>
<dbReference type="InterPro" id="IPR039426">
    <property type="entry name" value="TonB-dep_rcpt-like"/>
</dbReference>
<keyword evidence="4 10" id="KW-1134">Transmembrane beta strand</keyword>
<comment type="subcellular location">
    <subcellularLocation>
        <location evidence="1 10">Cell outer membrane</location>
        <topology evidence="1 10">Multi-pass membrane protein</topology>
    </subcellularLocation>
</comment>
<dbReference type="Gene3D" id="2.40.170.20">
    <property type="entry name" value="TonB-dependent receptor, beta-barrel domain"/>
    <property type="match status" value="1"/>
</dbReference>
<accession>A0ABV2D268</accession>
<evidence type="ECO:0000256" key="7">
    <source>
        <dbReference type="ARBA" id="ARBA00023136"/>
    </source>
</evidence>
<keyword evidence="16" id="KW-1185">Reference proteome</keyword>
<keyword evidence="8 15" id="KW-0675">Receptor</keyword>
<dbReference type="Pfam" id="PF00593">
    <property type="entry name" value="TonB_dep_Rec_b-barrel"/>
    <property type="match status" value="1"/>
</dbReference>
<evidence type="ECO:0000256" key="8">
    <source>
        <dbReference type="ARBA" id="ARBA00023170"/>
    </source>
</evidence>
<evidence type="ECO:0000256" key="2">
    <source>
        <dbReference type="ARBA" id="ARBA00009810"/>
    </source>
</evidence>
<protein>
    <submittedName>
        <fullName evidence="15">TonB-dependent siderophore receptor</fullName>
    </submittedName>
</protein>
<comment type="similarity">
    <text evidence="2 10 11">Belongs to the TonB-dependent receptor family.</text>
</comment>
<dbReference type="InterPro" id="IPR036942">
    <property type="entry name" value="Beta-barrel_TonB_sf"/>
</dbReference>
<dbReference type="Pfam" id="PF07715">
    <property type="entry name" value="Plug"/>
    <property type="match status" value="1"/>
</dbReference>
<evidence type="ECO:0000256" key="11">
    <source>
        <dbReference type="RuleBase" id="RU003357"/>
    </source>
</evidence>
<dbReference type="Gene3D" id="2.170.130.10">
    <property type="entry name" value="TonB-dependent receptor, plug domain"/>
    <property type="match status" value="1"/>
</dbReference>
<evidence type="ECO:0000256" key="10">
    <source>
        <dbReference type="PROSITE-ProRule" id="PRU01360"/>
    </source>
</evidence>
<evidence type="ECO:0000256" key="4">
    <source>
        <dbReference type="ARBA" id="ARBA00022452"/>
    </source>
</evidence>
<evidence type="ECO:0000256" key="12">
    <source>
        <dbReference type="SAM" id="SignalP"/>
    </source>
</evidence>
<dbReference type="InterPro" id="IPR010105">
    <property type="entry name" value="TonB_sidphr_rcpt"/>
</dbReference>
<dbReference type="CDD" id="cd01347">
    <property type="entry name" value="ligand_gated_channel"/>
    <property type="match status" value="1"/>
</dbReference>
<dbReference type="InterPro" id="IPR012910">
    <property type="entry name" value="Plug_dom"/>
</dbReference>
<dbReference type="RefSeq" id="WP_353984191.1">
    <property type="nucleotide sequence ID" value="NZ_JBEWLY010000013.1"/>
</dbReference>
<evidence type="ECO:0000256" key="1">
    <source>
        <dbReference type="ARBA" id="ARBA00004571"/>
    </source>
</evidence>
<dbReference type="PANTHER" id="PTHR32552">
    <property type="entry name" value="FERRICHROME IRON RECEPTOR-RELATED"/>
    <property type="match status" value="1"/>
</dbReference>
<organism evidence="15 16">
    <name type="scientific">Novosphingobium kalidii</name>
    <dbReference type="NCBI Taxonomy" id="3230299"/>
    <lineage>
        <taxon>Bacteria</taxon>
        <taxon>Pseudomonadati</taxon>
        <taxon>Pseudomonadota</taxon>
        <taxon>Alphaproteobacteria</taxon>
        <taxon>Sphingomonadales</taxon>
        <taxon>Sphingomonadaceae</taxon>
        <taxon>Novosphingobium</taxon>
    </lineage>
</organism>
<dbReference type="SUPFAM" id="SSF56935">
    <property type="entry name" value="Porins"/>
    <property type="match status" value="1"/>
</dbReference>
<keyword evidence="9 10" id="KW-0998">Cell outer membrane</keyword>
<reference evidence="15 16" key="1">
    <citation type="submission" date="2024-07" db="EMBL/GenBank/DDBJ databases">
        <title>Novosphingobium kalidii RD2P27.</title>
        <authorList>
            <person name="Sun J.-Q."/>
        </authorList>
    </citation>
    <scope>NUCLEOTIDE SEQUENCE [LARGE SCALE GENOMIC DNA]</scope>
    <source>
        <strain evidence="15 16">RD2P27</strain>
    </source>
</reference>
<evidence type="ECO:0000256" key="5">
    <source>
        <dbReference type="ARBA" id="ARBA00022692"/>
    </source>
</evidence>
<feature type="signal peptide" evidence="12">
    <location>
        <begin position="1"/>
        <end position="24"/>
    </location>
</feature>
<name>A0ABV2D268_9SPHN</name>
<gene>
    <name evidence="15" type="ORF">ABVV53_09800</name>
</gene>
<dbReference type="InterPro" id="IPR000531">
    <property type="entry name" value="Beta-barrel_TonB"/>
</dbReference>
<dbReference type="PROSITE" id="PS52016">
    <property type="entry name" value="TONB_DEPENDENT_REC_3"/>
    <property type="match status" value="1"/>
</dbReference>
<evidence type="ECO:0000313" key="15">
    <source>
        <dbReference type="EMBL" id="MET1755749.1"/>
    </source>
</evidence>
<dbReference type="PANTHER" id="PTHR32552:SF82">
    <property type="entry name" value="FCUA PROTEIN"/>
    <property type="match status" value="1"/>
</dbReference>
<keyword evidence="5 10" id="KW-0812">Transmembrane</keyword>
<evidence type="ECO:0000313" key="16">
    <source>
        <dbReference type="Proteomes" id="UP001548713"/>
    </source>
</evidence>
<sequence>MSFHQNSVLAGACLALVWGSSVQANDLDEERRGSDIVVTGNRTDTSVPPAYPGGKVAAGARNGVLGNTETGKSPFSTSSYTEQFILDRQAKTASEALALDPSIRATQGVGAPFDSFYIRGYPVNEGTSGEIAFDGTFGVAPSFRIFTDYAERVEVLKGPSAAITGVSPNGGIGGTINIVPKRADAELTSFTFDFGSSLRAGVQGDVARRFGPGEAWGVRMIATVRDGDTPFDHQSERTALGALALDYQGGRVRAWLHLLTQTDRLVAPLRPYRAAAGIVIPNAPNGRSNPTQRWEYSNIDDYGGLFRMEYDATNEVTLFGATGVRRSDVDRYFASARAILNNRGDTTTSPQLYEMRIDTYTFEAGLRARFATGPIRHALVLQGSYYNEDTSRYLSPATTTYTSNLYNPSRALYKAPVELGYRPRLSDSALKGISVADTLSTLDERILLTIGARRQNIRANNYLANVGTLSASYDRSATTPFLGLVLRPAKGVSLYGNHVEGLSRGDVAPSLATNSGEILAPYLARQLEGGIKLDFGQIGGSISAFRITRQLGELGQDNVFAQTGEQRVQGLEFMAYGRVTSRLGILGGLTLLDGELTRTALSANKGNTPIGVPKVQFNFNVDWDLPVAAGLNLNAAVVHTGRQFVDAANRQELPAWTRLDLGVRQVVDVAQRRVTLRAAVSNVINHRYWTGVASFGTFFQGGPRTASLSASIDM</sequence>
<dbReference type="EMBL" id="JBEWLY010000013">
    <property type="protein sequence ID" value="MET1755749.1"/>
    <property type="molecule type" value="Genomic_DNA"/>
</dbReference>
<evidence type="ECO:0000256" key="3">
    <source>
        <dbReference type="ARBA" id="ARBA00022448"/>
    </source>
</evidence>